<evidence type="ECO:0000256" key="5">
    <source>
        <dbReference type="PIRSR" id="PIRSR005054-50"/>
    </source>
</evidence>
<dbReference type="Gene3D" id="3.30.70.1900">
    <property type="match status" value="1"/>
</dbReference>
<dbReference type="Pfam" id="PF21350">
    <property type="entry name" value="Cas6_I-A"/>
    <property type="match status" value="1"/>
</dbReference>
<evidence type="ECO:0000256" key="3">
    <source>
        <dbReference type="ARBA" id="ARBA00023118"/>
    </source>
</evidence>
<evidence type="ECO:0000256" key="1">
    <source>
        <dbReference type="ARBA" id="ARBA00005937"/>
    </source>
</evidence>
<dbReference type="InterPro" id="IPR049435">
    <property type="entry name" value="Cas_Cas6_C"/>
</dbReference>
<dbReference type="GO" id="GO:0003723">
    <property type="term" value="F:RNA binding"/>
    <property type="evidence" value="ECO:0007669"/>
    <property type="project" value="UniProtKB-KW"/>
</dbReference>
<feature type="domain" description="CRISPR associated protein Cas6 C-terminal" evidence="6">
    <location>
        <begin position="119"/>
        <end position="246"/>
    </location>
</feature>
<evidence type="ECO:0000259" key="6">
    <source>
        <dbReference type="Pfam" id="PF01881"/>
    </source>
</evidence>
<dbReference type="PANTHER" id="PTHR36984:SF1">
    <property type="entry name" value="CRISPR-ASSOCIATED ENDORIBONUCLEASE CAS6 1"/>
    <property type="match status" value="1"/>
</dbReference>
<name>A0A0T5X918_9BACT</name>
<keyword evidence="2" id="KW-0694">RNA-binding</keyword>
<dbReference type="Proteomes" id="UP000005273">
    <property type="component" value="Unassembled WGS sequence"/>
</dbReference>
<dbReference type="RefSeq" id="WP_057940638.1">
    <property type="nucleotide sequence ID" value="NZ_ACJX03000001.1"/>
</dbReference>
<dbReference type="CDD" id="cd21140">
    <property type="entry name" value="Cas6_I-like"/>
    <property type="match status" value="1"/>
</dbReference>
<comment type="similarity">
    <text evidence="1 4">Belongs to the CRISPR-associated protein Cas6/Cse3/CasE family.</text>
</comment>
<protein>
    <recommendedName>
        <fullName evidence="4">CRISPR-associated endoribonuclease</fullName>
    </recommendedName>
</protein>
<dbReference type="NCBIfam" id="TIGR01877">
    <property type="entry name" value="cas_cas6"/>
    <property type="match status" value="1"/>
</dbReference>
<dbReference type="Pfam" id="PF01881">
    <property type="entry name" value="Cas_Cas6_C"/>
    <property type="match status" value="1"/>
</dbReference>
<sequence>MRITIEFSPLVDRLILPIHYNSLIQGFVYANLDNLISDSLHNKGVAFGKRQFRFFTYSRIYGRYFINSETIEFTGPLKLHISSIHEDVLESFVKHLLIKGKIELGSQQCELLRIDVEEKPKFARPIQVKTLSPITVYSTLTAGDGRKKTYYYSPTERDWEIQIFTNLWRKSQALGMGSSDPAYLAGSRIRPVKVGKQDLRIMKYRDTVIKGWTGIYELDLPEEFFYLAYDAGLGAKNSQGFGMIEVTDSKDERYK</sequence>
<dbReference type="InterPro" id="IPR045747">
    <property type="entry name" value="CRISPR-assoc_prot_Cas6_N_sf"/>
</dbReference>
<evidence type="ECO:0000256" key="4">
    <source>
        <dbReference type="PIRNR" id="PIRNR005054"/>
    </source>
</evidence>
<keyword evidence="3" id="KW-0051">Antiviral defense</keyword>
<dbReference type="GO" id="GO:0051607">
    <property type="term" value="P:defense response to virus"/>
    <property type="evidence" value="ECO:0007669"/>
    <property type="project" value="UniProtKB-KW"/>
</dbReference>
<dbReference type="EMBL" id="ACJX03000001">
    <property type="protein sequence ID" value="KRT34768.1"/>
    <property type="molecule type" value="Genomic_DNA"/>
</dbReference>
<dbReference type="InterPro" id="IPR010156">
    <property type="entry name" value="CRISPR-assoc_prot_Cas6"/>
</dbReference>
<feature type="active site" description="Proton acceptor" evidence="5">
    <location>
        <position position="29"/>
    </location>
</feature>
<dbReference type="STRING" id="592015.HMPREF1705_04014"/>
<dbReference type="eggNOG" id="COG1583">
    <property type="taxonomic scope" value="Bacteria"/>
</dbReference>
<dbReference type="AlphaFoldDB" id="A0A0T5X918"/>
<reference evidence="8" key="1">
    <citation type="submission" date="2012-09" db="EMBL/GenBank/DDBJ databases">
        <authorList>
            <person name="Weinstock G."/>
            <person name="Sodergren E."/>
            <person name="Clifton S."/>
            <person name="Fulton L."/>
            <person name="Fulton B."/>
            <person name="Courtney L."/>
            <person name="Fronick C."/>
            <person name="Harrison M."/>
            <person name="Strong C."/>
            <person name="Farmer C."/>
            <person name="Delehaunty K."/>
            <person name="Markovic C."/>
            <person name="Hall O."/>
            <person name="Minx P."/>
            <person name="Tomlinson C."/>
            <person name="Mitreva M."/>
            <person name="Nelson J."/>
            <person name="Hou S."/>
            <person name="Wollam A."/>
            <person name="Pepin K.H."/>
            <person name="Johnson M."/>
            <person name="Bhonagiri V."/>
            <person name="Nash W.E."/>
            <person name="Suruliraj S."/>
            <person name="Warren W."/>
            <person name="Chinwalla A."/>
            <person name="Mardis E.R."/>
            <person name="Wilson R.K."/>
        </authorList>
    </citation>
    <scope>NUCLEOTIDE SEQUENCE [LARGE SCALE GENOMIC DNA]</scope>
    <source>
        <strain evidence="8">OS1</strain>
    </source>
</reference>
<dbReference type="GO" id="GO:0016788">
    <property type="term" value="F:hydrolase activity, acting on ester bonds"/>
    <property type="evidence" value="ECO:0007669"/>
    <property type="project" value="InterPro"/>
</dbReference>
<gene>
    <name evidence="7" type="ORF">HMPREF1705_04014</name>
</gene>
<proteinExistence type="inferred from homology"/>
<organism evidence="7 8">
    <name type="scientific">Acetomicrobium hydrogeniformans ATCC BAA-1850</name>
    <dbReference type="NCBI Taxonomy" id="592015"/>
    <lineage>
        <taxon>Bacteria</taxon>
        <taxon>Thermotogati</taxon>
        <taxon>Synergistota</taxon>
        <taxon>Synergistia</taxon>
        <taxon>Synergistales</taxon>
        <taxon>Acetomicrobiaceae</taxon>
        <taxon>Acetomicrobium</taxon>
    </lineage>
</organism>
<keyword evidence="8" id="KW-1185">Reference proteome</keyword>
<accession>A0A0T5X918</accession>
<dbReference type="PIRSF" id="PIRSF005054">
    <property type="entry name" value="PF1131"/>
    <property type="match status" value="1"/>
</dbReference>
<dbReference type="Gene3D" id="3.30.70.1890">
    <property type="match status" value="1"/>
</dbReference>
<dbReference type="PANTHER" id="PTHR36984">
    <property type="entry name" value="CRISPR-ASSOCIATED ENDORIBONUCLEASE CAS6 1"/>
    <property type="match status" value="1"/>
</dbReference>
<evidence type="ECO:0000313" key="7">
    <source>
        <dbReference type="EMBL" id="KRT34768.1"/>
    </source>
</evidence>
<evidence type="ECO:0000313" key="8">
    <source>
        <dbReference type="Proteomes" id="UP000005273"/>
    </source>
</evidence>
<comment type="caution">
    <text evidence="7">The sequence shown here is derived from an EMBL/GenBank/DDBJ whole genome shotgun (WGS) entry which is preliminary data.</text>
</comment>
<comment type="function">
    <text evidence="4">CRISPR (clustered regularly interspaced short palindromic repeat), is an adaptive immune system that provides protection against mobile genetic elements (viruses, transposable elements and conjugative plasmids). CRISPR clusters contain sequences complementary to antecedent mobile elements and target invading nucleic acids. CRISPR clusters are transcribed and processed into CRISPR RNA (crRNA).</text>
</comment>
<evidence type="ECO:0000256" key="2">
    <source>
        <dbReference type="ARBA" id="ARBA00022884"/>
    </source>
</evidence>
<feature type="active site" description="Proton donor" evidence="5">
    <location>
        <position position="41"/>
    </location>
</feature>
<dbReference type="OrthoDB" id="9797488at2"/>